<proteinExistence type="predicted"/>
<evidence type="ECO:0000313" key="2">
    <source>
        <dbReference type="Proteomes" id="UP000270856"/>
    </source>
</evidence>
<evidence type="ECO:0000313" key="1">
    <source>
        <dbReference type="EMBL" id="RPD90751.1"/>
    </source>
</evidence>
<comment type="caution">
    <text evidence="1">The sequence shown here is derived from an EMBL/GenBank/DDBJ whole genome shotgun (WGS) entry which is preliminary data.</text>
</comment>
<gene>
    <name evidence="1" type="ORF">EGM88_15485</name>
</gene>
<dbReference type="EMBL" id="RPFJ01000098">
    <property type="protein sequence ID" value="RPD90751.1"/>
    <property type="molecule type" value="Genomic_DNA"/>
</dbReference>
<dbReference type="OrthoDB" id="1417495at2"/>
<sequence>MLRKSIVLSLIVILTFKACKKQVQSDNNPKDLISINDFDSIAIQELPFSFAFNKDSIMDYHYTLEAFEKNNKIDKNEKLNTYFSDSTTFLIDENLLITDSKNYPYKGKGYFYLRLPDINNIKVLIFTYQNSEEPETLPYFELQTFDENTNVIDKLILAGGINYDCSWDRQFKIDKDYNIYLTDKESCFNPENEKQILKRTIQTQCKVDENGKITVVNNDEAV</sequence>
<keyword evidence="2" id="KW-1185">Reference proteome</keyword>
<dbReference type="RefSeq" id="WP_123899302.1">
    <property type="nucleotide sequence ID" value="NZ_RPFJ01000098.1"/>
</dbReference>
<reference evidence="1 2" key="1">
    <citation type="submission" date="2018-11" db="EMBL/GenBank/DDBJ databases">
        <title>Aureibaculum marinum gen. nov., sp. nov., a member of the family Flavobacteriaceae isolated from the Bohai Sea.</title>
        <authorList>
            <person name="Ji X."/>
        </authorList>
    </citation>
    <scope>NUCLEOTIDE SEQUENCE [LARGE SCALE GENOMIC DNA]</scope>
    <source>
        <strain evidence="1 2">BH-SD17</strain>
    </source>
</reference>
<dbReference type="AlphaFoldDB" id="A0A3N4N3S0"/>
<dbReference type="Proteomes" id="UP000270856">
    <property type="component" value="Unassembled WGS sequence"/>
</dbReference>
<protein>
    <submittedName>
        <fullName evidence="1">Uncharacterized protein</fullName>
    </submittedName>
</protein>
<accession>A0A3N4N3S0</accession>
<organism evidence="1 2">
    <name type="scientific">Aureibaculum marinum</name>
    <dbReference type="NCBI Taxonomy" id="2487930"/>
    <lineage>
        <taxon>Bacteria</taxon>
        <taxon>Pseudomonadati</taxon>
        <taxon>Bacteroidota</taxon>
        <taxon>Flavobacteriia</taxon>
        <taxon>Flavobacteriales</taxon>
        <taxon>Flavobacteriaceae</taxon>
        <taxon>Aureibaculum</taxon>
    </lineage>
</organism>
<name>A0A3N4N3S0_9FLAO</name>